<evidence type="ECO:0000256" key="2">
    <source>
        <dbReference type="ARBA" id="ARBA00022448"/>
    </source>
</evidence>
<sequence>MKIKHALILLTVVSVVCDTLLLPFYPQFFAETFGQDDPRHVGMYIAACCITVMLAFPVWARVAKSVHELHLWVYTQIAAGILGIGCFFATSLPAFWVISQTMLVFKASYLLIYPFVMRLEEKDKHLGMVGLFSVLMHFGGIGGALLGGLTLQVFEPRDVYLIMAAGDALQVLVCLYLIKRHQVPAKREPGDVAPDPALPRRPRHPFGSLVYRLGLVTAVFYFSAFLIRPFFSLYWESISDLGGEILTGFVYSIPAWAALAGLWLNSRSTRATPRQRHIMSAFLLGVLGLFLQGTQQELIVLAGRCLFGWAMFQATVRLEVLLFNISTPESYATDFSKIHLFQNIGVLLSAFAGGAIVAAFGLQLPFVFACLGLLVTALLFYRLLPAEADGTGDAVAGSDLMAGRG</sequence>
<dbReference type="OrthoDB" id="8579878at2"/>
<evidence type="ECO:0000256" key="7">
    <source>
        <dbReference type="SAM" id="Phobius"/>
    </source>
</evidence>
<keyword evidence="3" id="KW-1003">Cell membrane</keyword>
<name>A0A545U5N9_9GAMM</name>
<keyword evidence="9" id="KW-1185">Reference proteome</keyword>
<keyword evidence="4 7" id="KW-0812">Transmembrane</keyword>
<feature type="transmembrane region" description="Helical" evidence="7">
    <location>
        <begin position="96"/>
        <end position="116"/>
    </location>
</feature>
<dbReference type="AlphaFoldDB" id="A0A545U5N9"/>
<feature type="transmembrane region" description="Helical" evidence="7">
    <location>
        <begin position="338"/>
        <end position="360"/>
    </location>
</feature>
<proteinExistence type="predicted"/>
<evidence type="ECO:0000313" key="8">
    <source>
        <dbReference type="EMBL" id="TQV84723.1"/>
    </source>
</evidence>
<reference evidence="8 9" key="1">
    <citation type="submission" date="2019-06" db="EMBL/GenBank/DDBJ databases">
        <title>Whole genome sequence for Cellvibrionaceae sp. R142.</title>
        <authorList>
            <person name="Wang G."/>
        </authorList>
    </citation>
    <scope>NUCLEOTIDE SEQUENCE [LARGE SCALE GENOMIC DNA]</scope>
    <source>
        <strain evidence="8 9">R142</strain>
    </source>
</reference>
<accession>A0A545U5N9</accession>
<dbReference type="InterPro" id="IPR011701">
    <property type="entry name" value="MFS"/>
</dbReference>
<dbReference type="InterPro" id="IPR036259">
    <property type="entry name" value="MFS_trans_sf"/>
</dbReference>
<keyword evidence="5 7" id="KW-1133">Transmembrane helix</keyword>
<dbReference type="PANTHER" id="PTHR43414">
    <property type="entry name" value="MULTIDRUG RESISTANCE PROTEIN MDTG"/>
    <property type="match status" value="1"/>
</dbReference>
<dbReference type="GO" id="GO:0005886">
    <property type="term" value="C:plasma membrane"/>
    <property type="evidence" value="ECO:0007669"/>
    <property type="project" value="UniProtKB-SubCell"/>
</dbReference>
<keyword evidence="2" id="KW-0813">Transport</keyword>
<evidence type="ECO:0000256" key="4">
    <source>
        <dbReference type="ARBA" id="ARBA00022692"/>
    </source>
</evidence>
<comment type="caution">
    <text evidence="8">The sequence shown here is derived from an EMBL/GenBank/DDBJ whole genome shotgun (WGS) entry which is preliminary data.</text>
</comment>
<protein>
    <submittedName>
        <fullName evidence="8">MFS transporter</fullName>
    </submittedName>
</protein>
<comment type="subcellular location">
    <subcellularLocation>
        <location evidence="1">Cell membrane</location>
        <topology evidence="1">Multi-pass membrane protein</topology>
    </subcellularLocation>
</comment>
<feature type="transmembrane region" description="Helical" evidence="7">
    <location>
        <begin position="366"/>
        <end position="384"/>
    </location>
</feature>
<organism evidence="8 9">
    <name type="scientific">Exilibacterium tricleocarpae</name>
    <dbReference type="NCBI Taxonomy" id="2591008"/>
    <lineage>
        <taxon>Bacteria</taxon>
        <taxon>Pseudomonadati</taxon>
        <taxon>Pseudomonadota</taxon>
        <taxon>Gammaproteobacteria</taxon>
        <taxon>Cellvibrionales</taxon>
        <taxon>Cellvibrionaceae</taxon>
        <taxon>Exilibacterium</taxon>
    </lineage>
</organism>
<dbReference type="EMBL" id="VHSG01000005">
    <property type="protein sequence ID" value="TQV84723.1"/>
    <property type="molecule type" value="Genomic_DNA"/>
</dbReference>
<dbReference type="GO" id="GO:0022857">
    <property type="term" value="F:transmembrane transporter activity"/>
    <property type="evidence" value="ECO:0007669"/>
    <property type="project" value="InterPro"/>
</dbReference>
<evidence type="ECO:0000256" key="5">
    <source>
        <dbReference type="ARBA" id="ARBA00022989"/>
    </source>
</evidence>
<keyword evidence="6 7" id="KW-0472">Membrane</keyword>
<feature type="transmembrane region" description="Helical" evidence="7">
    <location>
        <begin position="209"/>
        <end position="233"/>
    </location>
</feature>
<evidence type="ECO:0000256" key="3">
    <source>
        <dbReference type="ARBA" id="ARBA00022475"/>
    </source>
</evidence>
<feature type="transmembrane region" description="Helical" evidence="7">
    <location>
        <begin position="159"/>
        <end position="178"/>
    </location>
</feature>
<feature type="transmembrane region" description="Helical" evidence="7">
    <location>
        <begin position="41"/>
        <end position="59"/>
    </location>
</feature>
<dbReference type="Pfam" id="PF07690">
    <property type="entry name" value="MFS_1"/>
    <property type="match status" value="1"/>
</dbReference>
<dbReference type="PANTHER" id="PTHR43414:SF1">
    <property type="entry name" value="PEPTIDE PERMEASE"/>
    <property type="match status" value="1"/>
</dbReference>
<dbReference type="Proteomes" id="UP000319732">
    <property type="component" value="Unassembled WGS sequence"/>
</dbReference>
<feature type="transmembrane region" description="Helical" evidence="7">
    <location>
        <begin position="71"/>
        <end position="90"/>
    </location>
</feature>
<evidence type="ECO:0000313" key="9">
    <source>
        <dbReference type="Proteomes" id="UP000319732"/>
    </source>
</evidence>
<evidence type="ECO:0000256" key="6">
    <source>
        <dbReference type="ARBA" id="ARBA00023136"/>
    </source>
</evidence>
<dbReference type="RefSeq" id="WP_142902928.1">
    <property type="nucleotide sequence ID" value="NZ_ML660088.1"/>
</dbReference>
<feature type="transmembrane region" description="Helical" evidence="7">
    <location>
        <begin position="245"/>
        <end position="265"/>
    </location>
</feature>
<gene>
    <name evidence="8" type="ORF">FKG94_04165</name>
</gene>
<evidence type="ECO:0000256" key="1">
    <source>
        <dbReference type="ARBA" id="ARBA00004651"/>
    </source>
</evidence>
<feature type="transmembrane region" description="Helical" evidence="7">
    <location>
        <begin position="277"/>
        <end position="294"/>
    </location>
</feature>
<dbReference type="Gene3D" id="1.20.1250.20">
    <property type="entry name" value="MFS general substrate transporter like domains"/>
    <property type="match status" value="2"/>
</dbReference>
<dbReference type="SUPFAM" id="SSF103473">
    <property type="entry name" value="MFS general substrate transporter"/>
    <property type="match status" value="1"/>
</dbReference>
<feature type="transmembrane region" description="Helical" evidence="7">
    <location>
        <begin position="128"/>
        <end position="153"/>
    </location>
</feature>